<dbReference type="InterPro" id="IPR050109">
    <property type="entry name" value="HTH-type_TetR-like_transc_reg"/>
</dbReference>
<dbReference type="InterPro" id="IPR001647">
    <property type="entry name" value="HTH_TetR"/>
</dbReference>
<organism evidence="6 7">
    <name type="scientific">Mycolicibacterium chlorophenolicum</name>
    <dbReference type="NCBI Taxonomy" id="37916"/>
    <lineage>
        <taxon>Bacteria</taxon>
        <taxon>Bacillati</taxon>
        <taxon>Actinomycetota</taxon>
        <taxon>Actinomycetes</taxon>
        <taxon>Mycobacteriales</taxon>
        <taxon>Mycobacteriaceae</taxon>
        <taxon>Mycolicibacterium</taxon>
    </lineage>
</organism>
<dbReference type="AlphaFoldDB" id="A0A0J6WNH7"/>
<comment type="caution">
    <text evidence="6">The sequence shown here is derived from an EMBL/GenBank/DDBJ whole genome shotgun (WGS) entry which is preliminary data.</text>
</comment>
<evidence type="ECO:0000256" key="3">
    <source>
        <dbReference type="ARBA" id="ARBA00023163"/>
    </source>
</evidence>
<dbReference type="SUPFAM" id="SSF46689">
    <property type="entry name" value="Homeodomain-like"/>
    <property type="match status" value="1"/>
</dbReference>
<dbReference type="Proteomes" id="UP000036513">
    <property type="component" value="Unassembled WGS sequence"/>
</dbReference>
<dbReference type="InterPro" id="IPR023772">
    <property type="entry name" value="DNA-bd_HTH_TetR-type_CS"/>
</dbReference>
<dbReference type="PANTHER" id="PTHR30055:SF234">
    <property type="entry name" value="HTH-TYPE TRANSCRIPTIONAL REGULATOR BETI"/>
    <property type="match status" value="1"/>
</dbReference>
<keyword evidence="3" id="KW-0804">Transcription</keyword>
<evidence type="ECO:0000256" key="4">
    <source>
        <dbReference type="PROSITE-ProRule" id="PRU00335"/>
    </source>
</evidence>
<dbReference type="EMBL" id="JYNL01000003">
    <property type="protein sequence ID" value="KMO83633.1"/>
    <property type="molecule type" value="Genomic_DNA"/>
</dbReference>
<name>A0A0J6WNH7_9MYCO</name>
<dbReference type="PRINTS" id="PR00455">
    <property type="entry name" value="HTHTETR"/>
</dbReference>
<dbReference type="STRING" id="37916.MCHLDSM_00285"/>
<dbReference type="PROSITE" id="PS01081">
    <property type="entry name" value="HTH_TETR_1"/>
    <property type="match status" value="1"/>
</dbReference>
<reference evidence="6 7" key="1">
    <citation type="journal article" date="2015" name="Genome Biol. Evol.">
        <title>Characterization of Three Mycobacterium spp. with Potential Use in Bioremediation by Genome Sequencing and Comparative Genomics.</title>
        <authorList>
            <person name="Das S."/>
            <person name="Pettersson B.M."/>
            <person name="Behra P.R."/>
            <person name="Ramesh M."/>
            <person name="Dasgupta S."/>
            <person name="Bhattacharya A."/>
            <person name="Kirsebom L.A."/>
        </authorList>
    </citation>
    <scope>NUCLEOTIDE SEQUENCE [LARGE SCALE GENOMIC DNA]</scope>
    <source>
        <strain evidence="6 7">DSM 43826</strain>
    </source>
</reference>
<evidence type="ECO:0000256" key="1">
    <source>
        <dbReference type="ARBA" id="ARBA00023015"/>
    </source>
</evidence>
<evidence type="ECO:0000313" key="7">
    <source>
        <dbReference type="Proteomes" id="UP000036513"/>
    </source>
</evidence>
<accession>A0A0J6WNH7</accession>
<dbReference type="Gene3D" id="1.10.357.10">
    <property type="entry name" value="Tetracycline Repressor, domain 2"/>
    <property type="match status" value="1"/>
</dbReference>
<evidence type="ECO:0000256" key="2">
    <source>
        <dbReference type="ARBA" id="ARBA00023125"/>
    </source>
</evidence>
<dbReference type="GO" id="GO:0000976">
    <property type="term" value="F:transcription cis-regulatory region binding"/>
    <property type="evidence" value="ECO:0007669"/>
    <property type="project" value="TreeGrafter"/>
</dbReference>
<dbReference type="GO" id="GO:0003700">
    <property type="term" value="F:DNA-binding transcription factor activity"/>
    <property type="evidence" value="ECO:0007669"/>
    <property type="project" value="TreeGrafter"/>
</dbReference>
<dbReference type="InterPro" id="IPR009057">
    <property type="entry name" value="Homeodomain-like_sf"/>
</dbReference>
<dbReference type="PROSITE" id="PS50977">
    <property type="entry name" value="HTH_TETR_2"/>
    <property type="match status" value="1"/>
</dbReference>
<dbReference type="PANTHER" id="PTHR30055">
    <property type="entry name" value="HTH-TYPE TRANSCRIPTIONAL REGULATOR RUTR"/>
    <property type="match status" value="1"/>
</dbReference>
<gene>
    <name evidence="6" type="primary">kstR2_1</name>
    <name evidence="6" type="ORF">MCHLDSM_00285</name>
</gene>
<feature type="DNA-binding region" description="H-T-H motif" evidence="4">
    <location>
        <begin position="28"/>
        <end position="47"/>
    </location>
</feature>
<sequence length="205" mass="21716">MGARPSRRDQILDAALELFATQGITATTTRDVAARAGVATGSVFYHFATKPDLIEAVLGRAYVGPDLQTIADRSDRPVRERLLEAAQLFLATLRQRRALLSVAIQAALVDDRYRLRVRANIDDEIGVLAAILDRTPGATTSSLSSRAIAATLLRSLVTTAVLHPEPIAGEHAFIALTVDLFVAGAHGPGPNAGAPSTEILSDSGR</sequence>
<evidence type="ECO:0000259" key="5">
    <source>
        <dbReference type="PROSITE" id="PS50977"/>
    </source>
</evidence>
<feature type="domain" description="HTH tetR-type" evidence="5">
    <location>
        <begin position="5"/>
        <end position="65"/>
    </location>
</feature>
<dbReference type="RefSeq" id="WP_053082811.1">
    <property type="nucleotide sequence ID" value="NZ_JYNL01000003.1"/>
</dbReference>
<proteinExistence type="predicted"/>
<dbReference type="Pfam" id="PF00440">
    <property type="entry name" value="TetR_N"/>
    <property type="match status" value="1"/>
</dbReference>
<keyword evidence="1" id="KW-0805">Transcription regulation</keyword>
<keyword evidence="2 4" id="KW-0238">DNA-binding</keyword>
<protein>
    <submittedName>
        <fullName evidence="6">HTH-type transcriptional repressor KstR2</fullName>
    </submittedName>
</protein>
<keyword evidence="7" id="KW-1185">Reference proteome</keyword>
<dbReference type="PATRIC" id="fig|37916.4.peg.309"/>
<evidence type="ECO:0000313" key="6">
    <source>
        <dbReference type="EMBL" id="KMO83633.1"/>
    </source>
</evidence>
<dbReference type="SMR" id="A0A0J6WNH7"/>